<feature type="compositionally biased region" description="Polar residues" evidence="1">
    <location>
        <begin position="59"/>
        <end position="72"/>
    </location>
</feature>
<evidence type="ECO:0000313" key="2">
    <source>
        <dbReference type="EMBL" id="SEU47824.1"/>
    </source>
</evidence>
<accession>A0A1I0LVJ1</accession>
<name>A0A1I0LVJ1_9ACTN</name>
<keyword evidence="3" id="KW-1185">Reference proteome</keyword>
<sequence length="97" mass="10163">MVNVPIVVGLGGGVDSVEATLELLRDPIALRYLRAGAVMMAQTGHVLSPVQARCHGRPQSPSSTTVSNNCSASDDRALNDYGSSPAQAPARYARSVR</sequence>
<evidence type="ECO:0000313" key="3">
    <source>
        <dbReference type="Proteomes" id="UP000199361"/>
    </source>
</evidence>
<feature type="region of interest" description="Disordered" evidence="1">
    <location>
        <begin position="52"/>
        <end position="97"/>
    </location>
</feature>
<gene>
    <name evidence="2" type="ORF">SAMN05421811_13214</name>
</gene>
<dbReference type="EMBL" id="FOHX01000032">
    <property type="protein sequence ID" value="SEU47824.1"/>
    <property type="molecule type" value="Genomic_DNA"/>
</dbReference>
<evidence type="ECO:0000256" key="1">
    <source>
        <dbReference type="SAM" id="MobiDB-lite"/>
    </source>
</evidence>
<reference evidence="2 3" key="1">
    <citation type="submission" date="2016-10" db="EMBL/GenBank/DDBJ databases">
        <authorList>
            <person name="de Groot N.N."/>
        </authorList>
    </citation>
    <scope>NUCLEOTIDE SEQUENCE [LARGE SCALE GENOMIC DNA]</scope>
    <source>
        <strain evidence="2 3">CGMCC 4.5598</strain>
    </source>
</reference>
<dbReference type="Proteomes" id="UP000199361">
    <property type="component" value="Unassembled WGS sequence"/>
</dbReference>
<protein>
    <submittedName>
        <fullName evidence="2">Uncharacterized protein</fullName>
    </submittedName>
</protein>
<proteinExistence type="predicted"/>
<dbReference type="AlphaFoldDB" id="A0A1I0LVJ1"/>
<organism evidence="2 3">
    <name type="scientific">Nonomuraea wenchangensis</name>
    <dbReference type="NCBI Taxonomy" id="568860"/>
    <lineage>
        <taxon>Bacteria</taxon>
        <taxon>Bacillati</taxon>
        <taxon>Actinomycetota</taxon>
        <taxon>Actinomycetes</taxon>
        <taxon>Streptosporangiales</taxon>
        <taxon>Streptosporangiaceae</taxon>
        <taxon>Nonomuraea</taxon>
    </lineage>
</organism>